<keyword evidence="1" id="KW-0812">Transmembrane</keyword>
<proteinExistence type="predicted"/>
<feature type="transmembrane region" description="Helical" evidence="1">
    <location>
        <begin position="97"/>
        <end position="125"/>
    </location>
</feature>
<keyword evidence="1" id="KW-0472">Membrane</keyword>
<feature type="transmembrane region" description="Helical" evidence="1">
    <location>
        <begin position="154"/>
        <end position="176"/>
    </location>
</feature>
<dbReference type="AlphaFoldDB" id="A0A6L5Y188"/>
<organism evidence="2 3">
    <name type="scientific">Velocimicrobium porci</name>
    <dbReference type="NCBI Taxonomy" id="2606634"/>
    <lineage>
        <taxon>Bacteria</taxon>
        <taxon>Bacillati</taxon>
        <taxon>Bacillota</taxon>
        <taxon>Clostridia</taxon>
        <taxon>Lachnospirales</taxon>
        <taxon>Lachnospiraceae</taxon>
        <taxon>Velocimicrobium</taxon>
    </lineage>
</organism>
<dbReference type="Proteomes" id="UP000482209">
    <property type="component" value="Unassembled WGS sequence"/>
</dbReference>
<name>A0A6L5Y188_9FIRM</name>
<accession>A0A6L5Y188</accession>
<comment type="caution">
    <text evidence="2">The sequence shown here is derived from an EMBL/GenBank/DDBJ whole genome shotgun (WGS) entry which is preliminary data.</text>
</comment>
<evidence type="ECO:0000313" key="2">
    <source>
        <dbReference type="EMBL" id="MSS64694.1"/>
    </source>
</evidence>
<feature type="transmembrane region" description="Helical" evidence="1">
    <location>
        <begin position="240"/>
        <end position="259"/>
    </location>
</feature>
<dbReference type="RefSeq" id="WP_154520084.1">
    <property type="nucleotide sequence ID" value="NZ_VUMT01000025.1"/>
</dbReference>
<keyword evidence="1" id="KW-1133">Transmembrane helix</keyword>
<feature type="transmembrane region" description="Helical" evidence="1">
    <location>
        <begin position="16"/>
        <end position="35"/>
    </location>
</feature>
<evidence type="ECO:0000313" key="3">
    <source>
        <dbReference type="Proteomes" id="UP000482209"/>
    </source>
</evidence>
<evidence type="ECO:0000256" key="1">
    <source>
        <dbReference type="SAM" id="Phobius"/>
    </source>
</evidence>
<reference evidence="2 3" key="1">
    <citation type="submission" date="2019-08" db="EMBL/GenBank/DDBJ databases">
        <title>In-depth cultivation of the pig gut microbiome towards novel bacterial diversity and tailored functional studies.</title>
        <authorList>
            <person name="Wylensek D."/>
            <person name="Hitch T.C.A."/>
            <person name="Clavel T."/>
        </authorList>
    </citation>
    <scope>NUCLEOTIDE SEQUENCE [LARGE SCALE GENOMIC DNA]</scope>
    <source>
        <strain evidence="2 3">WCA-693-APC-MOT-I</strain>
    </source>
</reference>
<keyword evidence="3" id="KW-1185">Reference proteome</keyword>
<sequence>MLSKLIKYEFKSTAKWFFPLYAFTVVLAQLTKMLISSSIFEEGMLNIIPTAITSLYVISIVATFIITFFLIVYRFYKSMVTNEGYLTHTLPVTTTKLILSKLISATLWAILASIIALISILILYFDVTEFQELKHFFSSSNLQLIAEELSSNGFSFILTIIEAIVLVLITICYYILKIYAAIAIGQLFNTQKLLASFAFYFVLGFITQVISIFIMLVPMFSDWISSDGSIDFFHTLLPTGIISTFLLCVIHFAITNYIFSKKLNLE</sequence>
<gene>
    <name evidence="2" type="ORF">FYJ58_12535</name>
</gene>
<feature type="transmembrane region" description="Helical" evidence="1">
    <location>
        <begin position="55"/>
        <end position="76"/>
    </location>
</feature>
<protein>
    <submittedName>
        <fullName evidence="2">Uncharacterized protein</fullName>
    </submittedName>
</protein>
<feature type="transmembrane region" description="Helical" evidence="1">
    <location>
        <begin position="197"/>
        <end position="220"/>
    </location>
</feature>
<dbReference type="EMBL" id="VUMT01000025">
    <property type="protein sequence ID" value="MSS64694.1"/>
    <property type="molecule type" value="Genomic_DNA"/>
</dbReference>